<name>A0AAN8HWP5_CHAGU</name>
<organism evidence="1 2">
    <name type="scientific">Champsocephalus gunnari</name>
    <name type="common">Mackerel icefish</name>
    <dbReference type="NCBI Taxonomy" id="52237"/>
    <lineage>
        <taxon>Eukaryota</taxon>
        <taxon>Metazoa</taxon>
        <taxon>Chordata</taxon>
        <taxon>Craniata</taxon>
        <taxon>Vertebrata</taxon>
        <taxon>Euteleostomi</taxon>
        <taxon>Actinopterygii</taxon>
        <taxon>Neopterygii</taxon>
        <taxon>Teleostei</taxon>
        <taxon>Neoteleostei</taxon>
        <taxon>Acanthomorphata</taxon>
        <taxon>Eupercaria</taxon>
        <taxon>Perciformes</taxon>
        <taxon>Notothenioidei</taxon>
        <taxon>Channichthyidae</taxon>
        <taxon>Champsocephalus</taxon>
    </lineage>
</organism>
<protein>
    <submittedName>
        <fullName evidence="1">Uncharacterized protein</fullName>
    </submittedName>
</protein>
<gene>
    <name evidence="1" type="ORF">CgunFtcFv8_003597</name>
</gene>
<dbReference type="Proteomes" id="UP001331515">
    <property type="component" value="Unassembled WGS sequence"/>
</dbReference>
<dbReference type="EMBL" id="JAURVH010001515">
    <property type="protein sequence ID" value="KAK5931834.1"/>
    <property type="molecule type" value="Genomic_DNA"/>
</dbReference>
<reference evidence="1 2" key="1">
    <citation type="journal article" date="2023" name="Mol. Biol. Evol.">
        <title>Genomics of Secondarily Temperate Adaptation in the Only Non-Antarctic Icefish.</title>
        <authorList>
            <person name="Rivera-Colon A.G."/>
            <person name="Rayamajhi N."/>
            <person name="Minhas B.F."/>
            <person name="Madrigal G."/>
            <person name="Bilyk K.T."/>
            <person name="Yoon V."/>
            <person name="Hune M."/>
            <person name="Gregory S."/>
            <person name="Cheng C.H.C."/>
            <person name="Catchen J.M."/>
        </authorList>
    </citation>
    <scope>NUCLEOTIDE SEQUENCE [LARGE SCALE GENOMIC DNA]</scope>
    <source>
        <tissue evidence="1">White muscle</tissue>
    </source>
</reference>
<evidence type="ECO:0000313" key="1">
    <source>
        <dbReference type="EMBL" id="KAK5931834.1"/>
    </source>
</evidence>
<evidence type="ECO:0000313" key="2">
    <source>
        <dbReference type="Proteomes" id="UP001331515"/>
    </source>
</evidence>
<proteinExistence type="predicted"/>
<dbReference type="AlphaFoldDB" id="A0AAN8HWP5"/>
<keyword evidence="2" id="KW-1185">Reference proteome</keyword>
<sequence length="117" mass="12657">MSFMEISNKLLRLITTCQCDQILDLWDGGGDEACGQQCTGISAFEVDLAQRLAVDKEQRAVPALLSCDRHISAVMNHCLLLQPDGQPVSEAGCCADYICNKESHTPSLGDTASQDPE</sequence>
<comment type="caution">
    <text evidence="1">The sequence shown here is derived from an EMBL/GenBank/DDBJ whole genome shotgun (WGS) entry which is preliminary data.</text>
</comment>
<accession>A0AAN8HWP5</accession>